<feature type="domain" description="SKP1 component dimerisation" evidence="1">
    <location>
        <begin position="55"/>
        <end position="103"/>
    </location>
</feature>
<reference evidence="2" key="1">
    <citation type="submission" date="2023-06" db="EMBL/GenBank/DDBJ databases">
        <title>Survivors Of The Sea: Transcriptome response of Skeletonema marinoi to long-term dormancy.</title>
        <authorList>
            <person name="Pinder M.I.M."/>
            <person name="Kourtchenko O."/>
            <person name="Robertson E.K."/>
            <person name="Larsson T."/>
            <person name="Maumus F."/>
            <person name="Osuna-Cruz C.M."/>
            <person name="Vancaester E."/>
            <person name="Stenow R."/>
            <person name="Vandepoele K."/>
            <person name="Ploug H."/>
            <person name="Bruchert V."/>
            <person name="Godhe A."/>
            <person name="Topel M."/>
        </authorList>
    </citation>
    <scope>NUCLEOTIDE SEQUENCE</scope>
    <source>
        <strain evidence="2">R05AC</strain>
    </source>
</reference>
<dbReference type="GO" id="GO:0006511">
    <property type="term" value="P:ubiquitin-dependent protein catabolic process"/>
    <property type="evidence" value="ECO:0007669"/>
    <property type="project" value="InterPro"/>
</dbReference>
<dbReference type="Pfam" id="PF01466">
    <property type="entry name" value="Skp1"/>
    <property type="match status" value="1"/>
</dbReference>
<dbReference type="Gene3D" id="3.30.710.10">
    <property type="entry name" value="Potassium Channel Kv1.1, Chain A"/>
    <property type="match status" value="1"/>
</dbReference>
<dbReference type="SUPFAM" id="SSF81382">
    <property type="entry name" value="Skp1 dimerisation domain-like"/>
    <property type="match status" value="1"/>
</dbReference>
<accession>A0AAD8YL26</accession>
<dbReference type="InterPro" id="IPR011333">
    <property type="entry name" value="SKP1/BTB/POZ_sf"/>
</dbReference>
<sequence length="117" mass="13386">MMHFEEEEMTSFSPPFTTENLGEIVQQWYADFITSGVDHSLLTDIIAAANFLSIQPLLKLSVLAMSININGKSPETLRPMFGISNNLNDSEQKARVMKENEWAFEARRQFEENQAQE</sequence>
<name>A0AAD8YL26_9STRA</name>
<dbReference type="AlphaFoldDB" id="A0AAD8YL26"/>
<evidence type="ECO:0000313" key="3">
    <source>
        <dbReference type="Proteomes" id="UP001224775"/>
    </source>
</evidence>
<dbReference type="EMBL" id="JATAAI010000002">
    <property type="protein sequence ID" value="KAK1747978.1"/>
    <property type="molecule type" value="Genomic_DNA"/>
</dbReference>
<comment type="caution">
    <text evidence="2">The sequence shown here is derived from an EMBL/GenBank/DDBJ whole genome shotgun (WGS) entry which is preliminary data.</text>
</comment>
<gene>
    <name evidence="2" type="ORF">QTG54_001941</name>
</gene>
<protein>
    <recommendedName>
        <fullName evidence="1">SKP1 component dimerisation domain-containing protein</fullName>
    </recommendedName>
</protein>
<organism evidence="2 3">
    <name type="scientific">Skeletonema marinoi</name>
    <dbReference type="NCBI Taxonomy" id="267567"/>
    <lineage>
        <taxon>Eukaryota</taxon>
        <taxon>Sar</taxon>
        <taxon>Stramenopiles</taxon>
        <taxon>Ochrophyta</taxon>
        <taxon>Bacillariophyta</taxon>
        <taxon>Coscinodiscophyceae</taxon>
        <taxon>Thalassiosirophycidae</taxon>
        <taxon>Thalassiosirales</taxon>
        <taxon>Skeletonemataceae</taxon>
        <taxon>Skeletonema</taxon>
        <taxon>Skeletonema marinoi-dohrnii complex</taxon>
    </lineage>
</organism>
<dbReference type="InterPro" id="IPR016072">
    <property type="entry name" value="Skp1_comp_dimer"/>
</dbReference>
<dbReference type="InterPro" id="IPR016897">
    <property type="entry name" value="SKP1"/>
</dbReference>
<keyword evidence="3" id="KW-1185">Reference proteome</keyword>
<dbReference type="InterPro" id="IPR036296">
    <property type="entry name" value="SKP1-like_dim_sf"/>
</dbReference>
<proteinExistence type="predicted"/>
<dbReference type="PANTHER" id="PTHR11165">
    <property type="entry name" value="SKP1"/>
    <property type="match status" value="1"/>
</dbReference>
<evidence type="ECO:0000259" key="1">
    <source>
        <dbReference type="Pfam" id="PF01466"/>
    </source>
</evidence>
<evidence type="ECO:0000313" key="2">
    <source>
        <dbReference type="EMBL" id="KAK1747978.1"/>
    </source>
</evidence>
<dbReference type="Proteomes" id="UP001224775">
    <property type="component" value="Unassembled WGS sequence"/>
</dbReference>